<dbReference type="InterPro" id="IPR053185">
    <property type="entry name" value="SET_domain_protein"/>
</dbReference>
<keyword evidence="1" id="KW-0479">Metal-binding</keyword>
<keyword evidence="3" id="KW-0862">Zinc</keyword>
<evidence type="ECO:0000259" key="5">
    <source>
        <dbReference type="PROSITE" id="PS50280"/>
    </source>
</evidence>
<name>A0AAW0DQX0_9AGAR</name>
<dbReference type="SUPFAM" id="SSF82199">
    <property type="entry name" value="SET domain"/>
    <property type="match status" value="1"/>
</dbReference>
<dbReference type="GO" id="GO:0008270">
    <property type="term" value="F:zinc ion binding"/>
    <property type="evidence" value="ECO:0007669"/>
    <property type="project" value="UniProtKB-KW"/>
</dbReference>
<dbReference type="PROSITE" id="PS50865">
    <property type="entry name" value="ZF_MYND_2"/>
    <property type="match status" value="1"/>
</dbReference>
<feature type="domain" description="MYND-type" evidence="6">
    <location>
        <begin position="6"/>
        <end position="42"/>
    </location>
</feature>
<dbReference type="PROSITE" id="PS50280">
    <property type="entry name" value="SET"/>
    <property type="match status" value="1"/>
</dbReference>
<dbReference type="InterPro" id="IPR046341">
    <property type="entry name" value="SET_dom_sf"/>
</dbReference>
<dbReference type="PANTHER" id="PTHR47332">
    <property type="entry name" value="SET DOMAIN-CONTAINING PROTEIN 5"/>
    <property type="match status" value="1"/>
</dbReference>
<evidence type="ECO:0000259" key="6">
    <source>
        <dbReference type="PROSITE" id="PS50865"/>
    </source>
</evidence>
<comment type="caution">
    <text evidence="7">The sequence shown here is derived from an EMBL/GenBank/DDBJ whole genome shotgun (WGS) entry which is preliminary data.</text>
</comment>
<gene>
    <name evidence="7" type="ORF">R3P38DRAFT_1461171</name>
</gene>
<dbReference type="InterPro" id="IPR002893">
    <property type="entry name" value="Znf_MYND"/>
</dbReference>
<keyword evidence="2 4" id="KW-0863">Zinc-finger</keyword>
<evidence type="ECO:0000256" key="4">
    <source>
        <dbReference type="PROSITE-ProRule" id="PRU00134"/>
    </source>
</evidence>
<dbReference type="Gene3D" id="2.170.270.10">
    <property type="entry name" value="SET domain"/>
    <property type="match status" value="1"/>
</dbReference>
<evidence type="ECO:0000256" key="3">
    <source>
        <dbReference type="ARBA" id="ARBA00022833"/>
    </source>
</evidence>
<dbReference type="Proteomes" id="UP001362999">
    <property type="component" value="Unassembled WGS sequence"/>
</dbReference>
<keyword evidence="8" id="KW-1185">Reference proteome</keyword>
<proteinExistence type="predicted"/>
<evidence type="ECO:0000256" key="2">
    <source>
        <dbReference type="ARBA" id="ARBA00022771"/>
    </source>
</evidence>
<dbReference type="Pfam" id="PF00856">
    <property type="entry name" value="SET"/>
    <property type="match status" value="1"/>
</dbReference>
<protein>
    <submittedName>
        <fullName evidence="7">SET domain-containing protein</fullName>
    </submittedName>
</protein>
<organism evidence="7 8">
    <name type="scientific">Favolaschia claudopus</name>
    <dbReference type="NCBI Taxonomy" id="2862362"/>
    <lineage>
        <taxon>Eukaryota</taxon>
        <taxon>Fungi</taxon>
        <taxon>Dikarya</taxon>
        <taxon>Basidiomycota</taxon>
        <taxon>Agaricomycotina</taxon>
        <taxon>Agaricomycetes</taxon>
        <taxon>Agaricomycetidae</taxon>
        <taxon>Agaricales</taxon>
        <taxon>Marasmiineae</taxon>
        <taxon>Mycenaceae</taxon>
        <taxon>Favolaschia</taxon>
    </lineage>
</organism>
<dbReference type="CDD" id="cd20071">
    <property type="entry name" value="SET_SMYD"/>
    <property type="match status" value="1"/>
</dbReference>
<dbReference type="InterPro" id="IPR001214">
    <property type="entry name" value="SET_dom"/>
</dbReference>
<dbReference type="Gene3D" id="6.10.140.2220">
    <property type="match status" value="1"/>
</dbReference>
<reference evidence="7 8" key="1">
    <citation type="journal article" date="2024" name="J Genomics">
        <title>Draft genome sequencing and assembly of Favolaschia claudopus CIRM-BRFM 2984 isolated from oak limbs.</title>
        <authorList>
            <person name="Navarro D."/>
            <person name="Drula E."/>
            <person name="Chaduli D."/>
            <person name="Cazenave R."/>
            <person name="Ahrendt S."/>
            <person name="Wang J."/>
            <person name="Lipzen A."/>
            <person name="Daum C."/>
            <person name="Barry K."/>
            <person name="Grigoriev I.V."/>
            <person name="Favel A."/>
            <person name="Rosso M.N."/>
            <person name="Martin F."/>
        </authorList>
    </citation>
    <scope>NUCLEOTIDE SEQUENCE [LARGE SCALE GENOMIC DNA]</scope>
    <source>
        <strain evidence="7 8">CIRM-BRFM 2984</strain>
    </source>
</reference>
<dbReference type="PANTHER" id="PTHR47332:SF4">
    <property type="entry name" value="SET DOMAIN-CONTAINING PROTEIN 5"/>
    <property type="match status" value="1"/>
</dbReference>
<dbReference type="Pfam" id="PF01753">
    <property type="entry name" value="zf-MYND"/>
    <property type="match status" value="1"/>
</dbReference>
<evidence type="ECO:0000313" key="7">
    <source>
        <dbReference type="EMBL" id="KAK7053564.1"/>
    </source>
</evidence>
<sequence length="348" mass="39404">MAQCSAIDCIKQGTNHCGKCKNRLYCSRECQKKHWPIHKTQCGVKFPTIEIVDIPGKGKGVITKEHIARGTLIISEKPRIIVPDVLSPGGVKEALSQFSEEDLIFFLSFPATESWNIMDRFKHFTPCVGDDKRGLCETICRVNHTCFSPKGAPNASYFWNVNSKEEELRAIQDIREGQEIEVSYMSNASDYRDPLSHLRDNYTFDCSCPGCSRPASERRASAQKMFAYNKWVDDLPRRFGPDNPLSILNDIEEHIVSVCKEGWFGDVGRRAHDAFQLCAYYGDAESAQKWEAICRDSHALFHGEGSEEYKKSAALAADGRKFRAWSQLGRKKLRGPSQQVLNCFYPDV</sequence>
<evidence type="ECO:0000313" key="8">
    <source>
        <dbReference type="Proteomes" id="UP001362999"/>
    </source>
</evidence>
<dbReference type="EMBL" id="JAWWNJ010000006">
    <property type="protein sequence ID" value="KAK7053564.1"/>
    <property type="molecule type" value="Genomic_DNA"/>
</dbReference>
<dbReference type="AlphaFoldDB" id="A0AAW0DQX0"/>
<accession>A0AAW0DQX0</accession>
<feature type="domain" description="SET" evidence="5">
    <location>
        <begin position="47"/>
        <end position="185"/>
    </location>
</feature>
<evidence type="ECO:0000256" key="1">
    <source>
        <dbReference type="ARBA" id="ARBA00022723"/>
    </source>
</evidence>